<dbReference type="GO" id="GO:0008270">
    <property type="term" value="F:zinc ion binding"/>
    <property type="evidence" value="ECO:0007669"/>
    <property type="project" value="InterPro"/>
</dbReference>
<dbReference type="InterPro" id="IPR036589">
    <property type="entry name" value="HCY_dom_sf"/>
</dbReference>
<evidence type="ECO:0000256" key="6">
    <source>
        <dbReference type="PIRSR" id="PIRSR037505-2"/>
    </source>
</evidence>
<dbReference type="NCBIfam" id="NF007020">
    <property type="entry name" value="PRK09485.1"/>
    <property type="match status" value="1"/>
</dbReference>
<evidence type="ECO:0000256" key="4">
    <source>
        <dbReference type="ARBA" id="ARBA00022833"/>
    </source>
</evidence>
<sequence>MNPIENVLNSFPVMILDGAMATELEKYECDLNDSLWSAKVLIENPELIKKVHLDYFEAGADCAMTASYQATIAGFMSRGLSKEEAEELIGKSVQIAAEARDEFWADEKNHVNRPKPLVAGSIGPYGAFLADGSEYTGDYDLTEEQLMDFHRDRMKILVEAGADILVCETIPCLKEAKAIARLLKEFPTVYALLSFSAKDELHISDGEKIADCMTWLNDQDQVASIGVNCTALEYIPSLIAEMKRHTNKPISVYPNSGEKYNPDDKTWESGSIKMDYKQLSKQWFGLGATLIGGCCRTSPAHIKEVASWVREEK</sequence>
<name>A0AB39HIY9_9BACI</name>
<protein>
    <recommendedName>
        <fullName evidence="5">S-methylmethionine:homocysteine methyltransferase</fullName>
    </recommendedName>
</protein>
<dbReference type="Pfam" id="PF02574">
    <property type="entry name" value="S-methyl_trans"/>
    <property type="match status" value="1"/>
</dbReference>
<dbReference type="GO" id="GO:0009086">
    <property type="term" value="P:methionine biosynthetic process"/>
    <property type="evidence" value="ECO:0007669"/>
    <property type="project" value="InterPro"/>
</dbReference>
<dbReference type="PIRSF" id="PIRSF037505">
    <property type="entry name" value="Betaine_HMT"/>
    <property type="match status" value="1"/>
</dbReference>
<evidence type="ECO:0000313" key="9">
    <source>
        <dbReference type="EMBL" id="XDK32064.1"/>
    </source>
</evidence>
<feature type="binding site" evidence="6 7">
    <location>
        <position position="294"/>
    </location>
    <ligand>
        <name>Zn(2+)</name>
        <dbReference type="ChEBI" id="CHEBI:29105"/>
    </ligand>
</feature>
<organism evidence="9">
    <name type="scientific">Ornithinibacillus sp. 4-3</name>
    <dbReference type="NCBI Taxonomy" id="3231488"/>
    <lineage>
        <taxon>Bacteria</taxon>
        <taxon>Bacillati</taxon>
        <taxon>Bacillota</taxon>
        <taxon>Bacilli</taxon>
        <taxon>Bacillales</taxon>
        <taxon>Bacillaceae</taxon>
        <taxon>Ornithinibacillus</taxon>
    </lineage>
</organism>
<dbReference type="EMBL" id="CP162599">
    <property type="protein sequence ID" value="XDK32064.1"/>
    <property type="molecule type" value="Genomic_DNA"/>
</dbReference>
<evidence type="ECO:0000256" key="7">
    <source>
        <dbReference type="PROSITE-ProRule" id="PRU00333"/>
    </source>
</evidence>
<keyword evidence="4 6" id="KW-0862">Zinc</keyword>
<dbReference type="InterPro" id="IPR003726">
    <property type="entry name" value="HCY_dom"/>
</dbReference>
<proteinExistence type="predicted"/>
<dbReference type="FunFam" id="3.20.20.330:FF:000002">
    <property type="entry name" value="Homocysteine S-methyltransferase"/>
    <property type="match status" value="1"/>
</dbReference>
<dbReference type="AlphaFoldDB" id="A0AB39HIY9"/>
<dbReference type="PANTHER" id="PTHR46015">
    <property type="entry name" value="ZGC:172121"/>
    <property type="match status" value="1"/>
</dbReference>
<dbReference type="PROSITE" id="PS50970">
    <property type="entry name" value="HCY"/>
    <property type="match status" value="1"/>
</dbReference>
<dbReference type="Gene3D" id="3.20.20.330">
    <property type="entry name" value="Homocysteine-binding-like domain"/>
    <property type="match status" value="1"/>
</dbReference>
<keyword evidence="2 7" id="KW-0808">Transferase</keyword>
<dbReference type="GO" id="GO:0032259">
    <property type="term" value="P:methylation"/>
    <property type="evidence" value="ECO:0007669"/>
    <property type="project" value="UniProtKB-KW"/>
</dbReference>
<dbReference type="PANTHER" id="PTHR46015:SF1">
    <property type="entry name" value="HOMOCYSTEINE S-METHYLTRANSFERASE-LIKE ISOFORM 1"/>
    <property type="match status" value="1"/>
</dbReference>
<evidence type="ECO:0000259" key="8">
    <source>
        <dbReference type="PROSITE" id="PS50970"/>
    </source>
</evidence>
<feature type="binding site" evidence="6 7">
    <location>
        <position position="229"/>
    </location>
    <ligand>
        <name>Zn(2+)</name>
        <dbReference type="ChEBI" id="CHEBI:29105"/>
    </ligand>
</feature>
<dbReference type="SUPFAM" id="SSF82282">
    <property type="entry name" value="Homocysteine S-methyltransferase"/>
    <property type="match status" value="1"/>
</dbReference>
<keyword evidence="1 7" id="KW-0489">Methyltransferase</keyword>
<evidence type="ECO:0000256" key="5">
    <source>
        <dbReference type="ARBA" id="ARBA00076752"/>
    </source>
</evidence>
<dbReference type="GO" id="GO:0033528">
    <property type="term" value="P:S-methylmethionine cycle"/>
    <property type="evidence" value="ECO:0007669"/>
    <property type="project" value="TreeGrafter"/>
</dbReference>
<keyword evidence="3 6" id="KW-0479">Metal-binding</keyword>
<feature type="domain" description="Hcy-binding" evidence="8">
    <location>
        <begin position="2"/>
        <end position="309"/>
    </location>
</feature>
<evidence type="ECO:0000256" key="1">
    <source>
        <dbReference type="ARBA" id="ARBA00022603"/>
    </source>
</evidence>
<dbReference type="RefSeq" id="WP_368652786.1">
    <property type="nucleotide sequence ID" value="NZ_CP162599.1"/>
</dbReference>
<evidence type="ECO:0000256" key="3">
    <source>
        <dbReference type="ARBA" id="ARBA00022723"/>
    </source>
</evidence>
<dbReference type="GO" id="GO:0008898">
    <property type="term" value="F:S-adenosylmethionine-homocysteine S-methyltransferase activity"/>
    <property type="evidence" value="ECO:0007669"/>
    <property type="project" value="TreeGrafter"/>
</dbReference>
<evidence type="ECO:0000256" key="2">
    <source>
        <dbReference type="ARBA" id="ARBA00022679"/>
    </source>
</evidence>
<dbReference type="InterPro" id="IPR051486">
    <property type="entry name" value="Hcy_S-methyltransferase"/>
</dbReference>
<gene>
    <name evidence="9" type="primary">mmuM</name>
    <name evidence="9" type="ORF">AB4Y30_13740</name>
</gene>
<accession>A0AB39HIY9</accession>
<feature type="binding site" evidence="6 7">
    <location>
        <position position="295"/>
    </location>
    <ligand>
        <name>Zn(2+)</name>
        <dbReference type="ChEBI" id="CHEBI:29105"/>
    </ligand>
</feature>
<comment type="cofactor">
    <cofactor evidence="6">
        <name>Zn(2+)</name>
        <dbReference type="ChEBI" id="CHEBI:29105"/>
    </cofactor>
    <text evidence="6">Binds 1 zinc ion per subunit.</text>
</comment>
<dbReference type="InterPro" id="IPR017226">
    <property type="entry name" value="BHMT-like"/>
</dbReference>
<reference evidence="9" key="1">
    <citation type="submission" date="2024-07" db="EMBL/GenBank/DDBJ databases">
        <title>Halotolerant mesophilic bacterium Ornithinibacillus sp. 4-3, sp. nov., isolated from soil.</title>
        <authorList>
            <person name="Sidarenka A.V."/>
            <person name="Guliayeva D.E."/>
            <person name="Leanovich S.I."/>
            <person name="Hileuskaya K.S."/>
            <person name="Akhremchuk A.E."/>
            <person name="Sikolenko M.A."/>
            <person name="Valentovich L.N."/>
        </authorList>
    </citation>
    <scope>NUCLEOTIDE SEQUENCE</scope>
    <source>
        <strain evidence="9">4-3</strain>
    </source>
</reference>